<evidence type="ECO:0000256" key="8">
    <source>
        <dbReference type="ARBA" id="ARBA00022630"/>
    </source>
</evidence>
<evidence type="ECO:0000256" key="2">
    <source>
        <dbReference type="ARBA" id="ARBA00001974"/>
    </source>
</evidence>
<protein>
    <recommendedName>
        <fullName evidence="7 12">Coproporphyrinogen III oxidase</fullName>
        <ecNumber evidence="6 12">1.3.3.15</ecNumber>
    </recommendedName>
</protein>
<gene>
    <name evidence="15" type="primary">hemG</name>
    <name evidence="15" type="ORF">DPM12_20840</name>
</gene>
<keyword evidence="10 12" id="KW-0560">Oxidoreductase</keyword>
<dbReference type="GO" id="GO:0006783">
    <property type="term" value="P:heme biosynthetic process"/>
    <property type="evidence" value="ECO:0007669"/>
    <property type="project" value="UniProtKB-UniRule"/>
</dbReference>
<proteinExistence type="inferred from homology"/>
<comment type="cofactor">
    <cofactor evidence="2 12">
        <name>FAD</name>
        <dbReference type="ChEBI" id="CHEBI:57692"/>
    </cofactor>
</comment>
<accession>A0A329QAY7</accession>
<dbReference type="InterPro" id="IPR002937">
    <property type="entry name" value="Amino_oxidase"/>
</dbReference>
<dbReference type="AlphaFoldDB" id="A0A329QAY7"/>
<dbReference type="SUPFAM" id="SSF54373">
    <property type="entry name" value="FAD-linked reductases, C-terminal domain"/>
    <property type="match status" value="1"/>
</dbReference>
<dbReference type="EMBL" id="QMIG01000041">
    <property type="protein sequence ID" value="RAW09493.1"/>
    <property type="molecule type" value="Genomic_DNA"/>
</dbReference>
<evidence type="ECO:0000256" key="13">
    <source>
        <dbReference type="SAM" id="Phobius"/>
    </source>
</evidence>
<dbReference type="OrthoDB" id="4496419at2"/>
<keyword evidence="8 12" id="KW-0285">Flavoprotein</keyword>
<dbReference type="Proteomes" id="UP000250462">
    <property type="component" value="Unassembled WGS sequence"/>
</dbReference>
<keyword evidence="13" id="KW-0812">Transmembrane</keyword>
<evidence type="ECO:0000256" key="12">
    <source>
        <dbReference type="RuleBase" id="RU364052"/>
    </source>
</evidence>
<evidence type="ECO:0000256" key="7">
    <source>
        <dbReference type="ARBA" id="ARBA00019046"/>
    </source>
</evidence>
<keyword evidence="13" id="KW-1133">Transmembrane helix</keyword>
<dbReference type="InterPro" id="IPR050464">
    <property type="entry name" value="Zeta_carotene_desat/Oxidored"/>
</dbReference>
<evidence type="ECO:0000313" key="16">
    <source>
        <dbReference type="Proteomes" id="UP000250462"/>
    </source>
</evidence>
<dbReference type="Gene3D" id="3.50.50.60">
    <property type="entry name" value="FAD/NAD(P)-binding domain"/>
    <property type="match status" value="1"/>
</dbReference>
<keyword evidence="9 12" id="KW-0274">FAD</keyword>
<evidence type="ECO:0000256" key="6">
    <source>
        <dbReference type="ARBA" id="ARBA00012402"/>
    </source>
</evidence>
<dbReference type="InterPro" id="IPR004572">
    <property type="entry name" value="Protoporphyrinogen_oxidase"/>
</dbReference>
<keyword evidence="13" id="KW-0472">Membrane</keyword>
<dbReference type="InterPro" id="IPR036188">
    <property type="entry name" value="FAD/NAD-bd_sf"/>
</dbReference>
<dbReference type="Gene3D" id="1.10.3110.10">
    <property type="entry name" value="protoporphyrinogen ix oxidase, domain 3"/>
    <property type="match status" value="1"/>
</dbReference>
<dbReference type="SUPFAM" id="SSF51905">
    <property type="entry name" value="FAD/NAD(P)-binding domain"/>
    <property type="match status" value="1"/>
</dbReference>
<comment type="pathway">
    <text evidence="4 12">Porphyrin-containing compound metabolism; protoheme biosynthesis.</text>
</comment>
<evidence type="ECO:0000256" key="4">
    <source>
        <dbReference type="ARBA" id="ARBA00004744"/>
    </source>
</evidence>
<name>A0A329QAY7_9ACTN</name>
<dbReference type="GO" id="GO:0004729">
    <property type="term" value="F:oxygen-dependent protoporphyrinogen oxidase activity"/>
    <property type="evidence" value="ECO:0007669"/>
    <property type="project" value="UniProtKB-UniRule"/>
</dbReference>
<keyword evidence="11 12" id="KW-0350">Heme biosynthesis</keyword>
<dbReference type="NCBIfam" id="TIGR00562">
    <property type="entry name" value="proto_IX_ox"/>
    <property type="match status" value="1"/>
</dbReference>
<evidence type="ECO:0000256" key="11">
    <source>
        <dbReference type="ARBA" id="ARBA00023133"/>
    </source>
</evidence>
<dbReference type="EC" id="1.3.3.15" evidence="6 12"/>
<comment type="similarity">
    <text evidence="5 12">Belongs to the protoporphyrinogen/coproporphyrinogen oxidase family. Coproporphyrinogen III oxidase subfamily.</text>
</comment>
<dbReference type="Gene3D" id="3.90.660.20">
    <property type="entry name" value="Protoporphyrinogen oxidase, mitochondrial, domain 2"/>
    <property type="match status" value="1"/>
</dbReference>
<dbReference type="PANTHER" id="PTHR42923:SF3">
    <property type="entry name" value="PROTOPORPHYRINOGEN OXIDASE"/>
    <property type="match status" value="1"/>
</dbReference>
<reference evidence="15 16" key="1">
    <citation type="submission" date="2018-06" db="EMBL/GenBank/DDBJ databases">
        <title>Phytoactinopolyspora halophila sp. nov., a novel halophilic actinomycete isolated from a saline soil in China.</title>
        <authorList>
            <person name="Tang S.-K."/>
        </authorList>
    </citation>
    <scope>NUCLEOTIDE SEQUENCE [LARGE SCALE GENOMIC DNA]</scope>
    <source>
        <strain evidence="15 16">YIM 96934</strain>
    </source>
</reference>
<evidence type="ECO:0000256" key="3">
    <source>
        <dbReference type="ARBA" id="ARBA00002185"/>
    </source>
</evidence>
<evidence type="ECO:0000256" key="10">
    <source>
        <dbReference type="ARBA" id="ARBA00023002"/>
    </source>
</evidence>
<dbReference type="PANTHER" id="PTHR42923">
    <property type="entry name" value="PROTOPORPHYRINOGEN OXIDASE"/>
    <property type="match status" value="1"/>
</dbReference>
<evidence type="ECO:0000313" key="15">
    <source>
        <dbReference type="EMBL" id="RAW09493.1"/>
    </source>
</evidence>
<comment type="function">
    <text evidence="3 12">Involved in coproporphyrin-dependent heme b biosynthesis. Catalyzes the oxidation of coproporphyrinogen III to coproporphyrin III.</text>
</comment>
<evidence type="ECO:0000259" key="14">
    <source>
        <dbReference type="Pfam" id="PF01593"/>
    </source>
</evidence>
<dbReference type="GO" id="GO:0005737">
    <property type="term" value="C:cytoplasm"/>
    <property type="evidence" value="ECO:0007669"/>
    <property type="project" value="UniProtKB-SubCell"/>
</dbReference>
<dbReference type="RefSeq" id="WP_112260284.1">
    <property type="nucleotide sequence ID" value="NZ_QMIG01000041.1"/>
</dbReference>
<evidence type="ECO:0000256" key="1">
    <source>
        <dbReference type="ARBA" id="ARBA00001755"/>
    </source>
</evidence>
<dbReference type="UniPathway" id="UPA00252"/>
<comment type="subcellular location">
    <subcellularLocation>
        <location evidence="12">Cytoplasm</location>
    </subcellularLocation>
</comment>
<feature type="domain" description="Amine oxidase" evidence="14">
    <location>
        <begin position="22"/>
        <end position="476"/>
    </location>
</feature>
<organism evidence="15 16">
    <name type="scientific">Phytoactinopolyspora halophila</name>
    <dbReference type="NCBI Taxonomy" id="1981511"/>
    <lineage>
        <taxon>Bacteria</taxon>
        <taxon>Bacillati</taxon>
        <taxon>Actinomycetota</taxon>
        <taxon>Actinomycetes</taxon>
        <taxon>Jiangellales</taxon>
        <taxon>Jiangellaceae</taxon>
        <taxon>Phytoactinopolyspora</taxon>
    </lineage>
</organism>
<sequence length="496" mass="51223">MVDNRQDQANGTPHVVIVGGGIAGLAAAFLLRDQPVRLTVLEGASRFGGKLSVSEVAGVPIDEGAEALYRWRPKTTRLITAAGLGDALTSVGTTSMAVWTRDDIRPLPDGQFMGVPSDMDALARSGVLSGEGVARAREDLTLPSTDRNGDASVASYVAGRLGQEVVDRLVDPFLNSVFSGRADELSFDATLTPLAAVSHKHASLAEAAGSLIPQPSTTSDEQPSGIATIAGGLGTLPQTLVDAALAASPEATMRTGATVTELSRTEHGWRLTVGSAADSEYIDADAVIVAVPAGPASRLLAGVPETTPAAAALAEIPYASMATITLAYPPQAFPSGFAERRLSGYRVPAVDGRMVKEVTFSTVKWPHLAGDVEIVRCTVGRTGEEELLRRDDADLAAQAASELAEATGVAGHPVATRVSRWHDALPQYTVGHLDRVERVRASIAAQPGLAACGAVYDGVGVGQCMATARQAVDQVLGWLNSDTSAAAPPAAAQGQG</sequence>
<feature type="transmembrane region" description="Helical" evidence="13">
    <location>
        <begin position="12"/>
        <end position="31"/>
    </location>
</feature>
<comment type="catalytic activity">
    <reaction evidence="1">
        <text>coproporphyrinogen III + 3 O2 = coproporphyrin III + 3 H2O2</text>
        <dbReference type="Rhea" id="RHEA:43436"/>
        <dbReference type="ChEBI" id="CHEBI:15379"/>
        <dbReference type="ChEBI" id="CHEBI:16240"/>
        <dbReference type="ChEBI" id="CHEBI:57309"/>
        <dbReference type="ChEBI" id="CHEBI:131725"/>
        <dbReference type="EC" id="1.3.3.15"/>
    </reaction>
    <physiologicalReaction direction="left-to-right" evidence="1">
        <dbReference type="Rhea" id="RHEA:43437"/>
    </physiologicalReaction>
</comment>
<evidence type="ECO:0000256" key="9">
    <source>
        <dbReference type="ARBA" id="ARBA00022827"/>
    </source>
</evidence>
<comment type="caution">
    <text evidence="15">The sequence shown here is derived from an EMBL/GenBank/DDBJ whole genome shotgun (WGS) entry which is preliminary data.</text>
</comment>
<keyword evidence="12" id="KW-0963">Cytoplasm</keyword>
<dbReference type="Pfam" id="PF01593">
    <property type="entry name" value="Amino_oxidase"/>
    <property type="match status" value="1"/>
</dbReference>
<keyword evidence="16" id="KW-1185">Reference proteome</keyword>
<evidence type="ECO:0000256" key="5">
    <source>
        <dbReference type="ARBA" id="ARBA00008310"/>
    </source>
</evidence>